<dbReference type="OrthoDB" id="9991317at2759"/>
<dbReference type="EMBL" id="CABFOC020000003">
    <property type="protein sequence ID" value="CAH0043471.1"/>
    <property type="molecule type" value="Genomic_DNA"/>
</dbReference>
<dbReference type="Pfam" id="PF12770">
    <property type="entry name" value="CHAT"/>
    <property type="match status" value="1"/>
</dbReference>
<accession>A0A9N9YXJ6</accession>
<keyword evidence="3" id="KW-1185">Reference proteome</keyword>
<protein>
    <recommendedName>
        <fullName evidence="1">CHAT domain-containing protein</fullName>
    </recommendedName>
</protein>
<sequence length="147" mass="16702">MQDLLDLKLYKRAPFLAYLSACNTGYISSEGLPDEGLHLISSCQVAGFRHVIGTLRMVNDEICYHVAKMTYNWIKKEKLTDDSVSEGLHHAIRSLRDEWVLNDDETRAEQRIREATYGKKEDVSQDRDMVPLGGGSISWAPFVHFGI</sequence>
<reference evidence="2" key="1">
    <citation type="submission" date="2021-10" db="EMBL/GenBank/DDBJ databases">
        <authorList>
            <person name="Piombo E."/>
        </authorList>
    </citation>
    <scope>NUCLEOTIDE SEQUENCE</scope>
</reference>
<comment type="caution">
    <text evidence="2">The sequence shown here is derived from an EMBL/GenBank/DDBJ whole genome shotgun (WGS) entry which is preliminary data.</text>
</comment>
<dbReference type="AlphaFoldDB" id="A0A9N9YXJ6"/>
<proteinExistence type="predicted"/>
<evidence type="ECO:0000313" key="2">
    <source>
        <dbReference type="EMBL" id="CAH0043471.1"/>
    </source>
</evidence>
<evidence type="ECO:0000313" key="3">
    <source>
        <dbReference type="Proteomes" id="UP000775872"/>
    </source>
</evidence>
<gene>
    <name evidence="2" type="ORF">CSOL1703_00009387</name>
</gene>
<name>A0A9N9YXJ6_9HYPO</name>
<organism evidence="2 3">
    <name type="scientific">Clonostachys solani</name>
    <dbReference type="NCBI Taxonomy" id="160281"/>
    <lineage>
        <taxon>Eukaryota</taxon>
        <taxon>Fungi</taxon>
        <taxon>Dikarya</taxon>
        <taxon>Ascomycota</taxon>
        <taxon>Pezizomycotina</taxon>
        <taxon>Sordariomycetes</taxon>
        <taxon>Hypocreomycetidae</taxon>
        <taxon>Hypocreales</taxon>
        <taxon>Bionectriaceae</taxon>
        <taxon>Clonostachys</taxon>
    </lineage>
</organism>
<evidence type="ECO:0000259" key="1">
    <source>
        <dbReference type="Pfam" id="PF12770"/>
    </source>
</evidence>
<feature type="domain" description="CHAT" evidence="1">
    <location>
        <begin position="2"/>
        <end position="146"/>
    </location>
</feature>
<dbReference type="Proteomes" id="UP000775872">
    <property type="component" value="Unassembled WGS sequence"/>
</dbReference>
<dbReference type="InterPro" id="IPR024983">
    <property type="entry name" value="CHAT_dom"/>
</dbReference>